<dbReference type="Proteomes" id="UP000013111">
    <property type="component" value="Unassembled WGS sequence"/>
</dbReference>
<dbReference type="Pfam" id="PF12568">
    <property type="entry name" value="PanZ"/>
    <property type="match status" value="1"/>
</dbReference>
<evidence type="ECO:0000256" key="1">
    <source>
        <dbReference type="HAMAP-Rule" id="MF_02018"/>
    </source>
</evidence>
<sequence>MKLTIIRLQLLSEQDRIDLKKIWPQADIETLGAQLDAHHQLYAARFNHRLLAAVRVQVAGIQARLSQLEVREVTRRRGVGRYLLDETLAQNPHIQQWSICADGTSEPAVITRFMQSAGFVRQADEWVYSSHGPGS</sequence>
<comment type="function">
    <text evidence="1">Controls both the activation and catalytic activity of PanD in a coenzyme A (CoA)-dependent fashion.</text>
</comment>
<dbReference type="GO" id="GO:0015940">
    <property type="term" value="P:pantothenate biosynthetic process"/>
    <property type="evidence" value="ECO:0007669"/>
    <property type="project" value="UniProtKB-UniRule"/>
</dbReference>
<reference evidence="3 4" key="2">
    <citation type="submission" date="2013-04" db="EMBL/GenBank/DDBJ databases">
        <title>Comparative genomics of 12 strains of Erwinia amylovora identifies a pan-genome with a large conserved core and provides insights into host specificity.</title>
        <authorList>
            <person name="Mann R.A."/>
            <person name="Smits T.H.M."/>
            <person name="Buehlmann A."/>
            <person name="Blom J."/>
            <person name="Goesmann A."/>
            <person name="Frey J.E."/>
            <person name="Plummer K.M."/>
            <person name="Beer S.V."/>
            <person name="Luck J."/>
            <person name="Duffy B."/>
            <person name="Rodoni B."/>
        </authorList>
    </citation>
    <scope>NUCLEOTIDE SEQUENCE [LARGE SCALE GENOMIC DNA]</scope>
    <source>
        <strain evidence="4">CFBP 1232</strain>
    </source>
</reference>
<dbReference type="GeneID" id="97604471"/>
<dbReference type="SUPFAM" id="SSF55729">
    <property type="entry name" value="Acyl-CoA N-acyltransferases (Nat)"/>
    <property type="match status" value="1"/>
</dbReference>
<organism evidence="3 4">
    <name type="scientific">Erwinia amylovora NBRC 12687 = CFBP 1232</name>
    <dbReference type="NCBI Taxonomy" id="1219359"/>
    <lineage>
        <taxon>Bacteria</taxon>
        <taxon>Pseudomonadati</taxon>
        <taxon>Pseudomonadota</taxon>
        <taxon>Gammaproteobacteria</taxon>
        <taxon>Enterobacterales</taxon>
        <taxon>Erwiniaceae</taxon>
        <taxon>Erwinia</taxon>
    </lineage>
</organism>
<comment type="caution">
    <text evidence="3">The sequence shown here is derived from an EMBL/GenBank/DDBJ whole genome shotgun (WGS) entry which is preliminary data.</text>
</comment>
<evidence type="ECO:0000313" key="4">
    <source>
        <dbReference type="Proteomes" id="UP000013111"/>
    </source>
</evidence>
<feature type="binding site" evidence="1">
    <location>
        <begin position="74"/>
        <end position="81"/>
    </location>
    <ligand>
        <name>CoA</name>
        <dbReference type="ChEBI" id="CHEBI:57287"/>
    </ligand>
</feature>
<dbReference type="RefSeq" id="WP_004160806.1">
    <property type="nucleotide sequence ID" value="NZ_BAYW01000001.1"/>
</dbReference>
<reference evidence="3 4" key="1">
    <citation type="submission" date="2012-11" db="EMBL/GenBank/DDBJ databases">
        <authorList>
            <person name="Linke B."/>
        </authorList>
    </citation>
    <scope>NUCLEOTIDE SEQUENCE [LARGE SCALE GENOMIC DNA]</scope>
    <source>
        <strain evidence="4">CFBP 1232</strain>
    </source>
</reference>
<dbReference type="EMBL" id="CAPB01000041">
    <property type="protein sequence ID" value="CCO95519.1"/>
    <property type="molecule type" value="Genomic_DNA"/>
</dbReference>
<dbReference type="HAMAP" id="MF_02018">
    <property type="entry name" value="PanZ_PanM"/>
    <property type="match status" value="1"/>
</dbReference>
<evidence type="ECO:0000259" key="2">
    <source>
        <dbReference type="PROSITE" id="PS51186"/>
    </source>
</evidence>
<dbReference type="PROSITE" id="PS51186">
    <property type="entry name" value="GNAT"/>
    <property type="match status" value="1"/>
</dbReference>
<comment type="similarity">
    <text evidence="1">Belongs to the PanZ/PanM family.</text>
</comment>
<dbReference type="InterPro" id="IPR000182">
    <property type="entry name" value="GNAT_dom"/>
</dbReference>
<dbReference type="NCBIfam" id="NF033213">
    <property type="entry name" value="matur_PanM"/>
    <property type="match status" value="1"/>
</dbReference>
<proteinExistence type="inferred from homology"/>
<dbReference type="AlphaFoldDB" id="A0A831EV67"/>
<protein>
    <recommendedName>
        <fullName evidence="1">PanD regulatory factor</fullName>
    </recommendedName>
</protein>
<gene>
    <name evidence="1" type="primary">panZ</name>
    <name evidence="3" type="ORF">BN437_3620</name>
</gene>
<evidence type="ECO:0000313" key="3">
    <source>
        <dbReference type="EMBL" id="CCO95519.1"/>
    </source>
</evidence>
<dbReference type="GO" id="GO:0031638">
    <property type="term" value="P:zymogen activation"/>
    <property type="evidence" value="ECO:0007669"/>
    <property type="project" value="InterPro"/>
</dbReference>
<comment type="subunit">
    <text evidence="1">Interacts with PanD in the presence of CoA.</text>
</comment>
<feature type="binding site" evidence="1">
    <location>
        <begin position="68"/>
        <end position="70"/>
    </location>
    <ligand>
        <name>CoA</name>
        <dbReference type="ChEBI" id="CHEBI:57287"/>
    </ligand>
</feature>
<accession>A0A831EV67</accession>
<keyword evidence="1" id="KW-0566">Pantothenate biosynthesis</keyword>
<dbReference type="GO" id="GO:0016747">
    <property type="term" value="F:acyltransferase activity, transferring groups other than amino-acyl groups"/>
    <property type="evidence" value="ECO:0007669"/>
    <property type="project" value="InterPro"/>
</dbReference>
<dbReference type="InterPro" id="IPR016181">
    <property type="entry name" value="Acyl_CoA_acyltransferase"/>
</dbReference>
<dbReference type="Gene3D" id="3.40.630.30">
    <property type="match status" value="1"/>
</dbReference>
<name>A0A831EV67_ERWAM</name>
<feature type="domain" description="N-acetyltransferase" evidence="2">
    <location>
        <begin position="6"/>
        <end position="135"/>
    </location>
</feature>
<dbReference type="InterPro" id="IPR032900">
    <property type="entry name" value="PanZ"/>
</dbReference>
<dbReference type="InterPro" id="IPR040448">
    <property type="entry name" value="PanZ_GNAT"/>
</dbReference>